<feature type="compositionally biased region" description="Polar residues" evidence="6">
    <location>
        <begin position="134"/>
        <end position="145"/>
    </location>
</feature>
<proteinExistence type="inferred from homology"/>
<keyword evidence="4" id="KW-0747">Spliceosome</keyword>
<keyword evidence="3" id="KW-0507">mRNA processing</keyword>
<dbReference type="Proteomes" id="UP000790833">
    <property type="component" value="Unassembled WGS sequence"/>
</dbReference>
<dbReference type="Pfam" id="PF01480">
    <property type="entry name" value="PWI"/>
    <property type="match status" value="1"/>
</dbReference>
<name>A0A9P8AKN7_9ASCO</name>
<dbReference type="GeneID" id="66113513"/>
<dbReference type="SUPFAM" id="SSF101233">
    <property type="entry name" value="PWI domain"/>
    <property type="match status" value="1"/>
</dbReference>
<evidence type="ECO:0000256" key="6">
    <source>
        <dbReference type="SAM" id="MobiDB-lite"/>
    </source>
</evidence>
<dbReference type="EMBL" id="JAHMUF010000001">
    <property type="protein sequence ID" value="KAG7196127.1"/>
    <property type="molecule type" value="Genomic_DNA"/>
</dbReference>
<comment type="similarity">
    <text evidence="1">Belongs to the SNU71 family.</text>
</comment>
<evidence type="ECO:0000256" key="4">
    <source>
        <dbReference type="ARBA" id="ARBA00022728"/>
    </source>
</evidence>
<evidence type="ECO:0000259" key="7">
    <source>
        <dbReference type="PROSITE" id="PS51025"/>
    </source>
</evidence>
<dbReference type="GO" id="GO:0005681">
    <property type="term" value="C:spliceosomal complex"/>
    <property type="evidence" value="ECO:0007669"/>
    <property type="project" value="UniProtKB-KW"/>
</dbReference>
<evidence type="ECO:0000256" key="5">
    <source>
        <dbReference type="ARBA" id="ARBA00025004"/>
    </source>
</evidence>
<protein>
    <recommendedName>
        <fullName evidence="2">U1 small nuclear ribonucleoprotein component SNU71</fullName>
    </recommendedName>
</protein>
<evidence type="ECO:0000313" key="9">
    <source>
        <dbReference type="Proteomes" id="UP000790833"/>
    </source>
</evidence>
<feature type="compositionally biased region" description="Polar residues" evidence="6">
    <location>
        <begin position="213"/>
        <end position="224"/>
    </location>
</feature>
<sequence>MSYIIRPEENETQKEREKKLASLSEAKLPSSVAKLKIDLSRVNLKVIIREWLDNELETLLPEDDDIMKSYVEELLESQTDALSGGELHLQVAEFLGEEEAVTFIINLWKVLESALNEKDGIPQVIKDKREVKARTQSKLTTTSKYDVSPKEPKRTNYNRSKYNTNSNSNSDRNNKSSTRKPRPDDSKRSYDHERYRSDRERESENSRYRQSNVGSTYRSRSNKH</sequence>
<dbReference type="OrthoDB" id="163257at2759"/>
<gene>
    <name evidence="8" type="ORF">KQ657_000139</name>
</gene>
<comment type="caution">
    <text evidence="8">The sequence shown here is derived from an EMBL/GenBank/DDBJ whole genome shotgun (WGS) entry which is preliminary data.</text>
</comment>
<evidence type="ECO:0000313" key="8">
    <source>
        <dbReference type="EMBL" id="KAG7196127.1"/>
    </source>
</evidence>
<organism evidence="8 9">
    <name type="scientific">Scheffersomyces spartinae</name>
    <dbReference type="NCBI Taxonomy" id="45513"/>
    <lineage>
        <taxon>Eukaryota</taxon>
        <taxon>Fungi</taxon>
        <taxon>Dikarya</taxon>
        <taxon>Ascomycota</taxon>
        <taxon>Saccharomycotina</taxon>
        <taxon>Pichiomycetes</taxon>
        <taxon>Debaryomycetaceae</taxon>
        <taxon>Scheffersomyces</taxon>
    </lineage>
</organism>
<keyword evidence="9" id="KW-1185">Reference proteome</keyword>
<dbReference type="InterPro" id="IPR002483">
    <property type="entry name" value="PWI_dom"/>
</dbReference>
<dbReference type="PROSITE" id="PS51025">
    <property type="entry name" value="PWI"/>
    <property type="match status" value="1"/>
</dbReference>
<evidence type="ECO:0000256" key="1">
    <source>
        <dbReference type="ARBA" id="ARBA00005544"/>
    </source>
</evidence>
<dbReference type="Gene3D" id="1.20.1390.10">
    <property type="entry name" value="PWI domain"/>
    <property type="match status" value="1"/>
</dbReference>
<dbReference type="AlphaFoldDB" id="A0A9P8AKN7"/>
<dbReference type="InterPro" id="IPR036483">
    <property type="entry name" value="PWI_dom_sf"/>
</dbReference>
<accession>A0A9P8AKN7</accession>
<feature type="domain" description="PWI" evidence="7">
    <location>
        <begin position="25"/>
        <end position="128"/>
    </location>
</feature>
<dbReference type="RefSeq" id="XP_043051672.1">
    <property type="nucleotide sequence ID" value="XM_043190995.1"/>
</dbReference>
<feature type="region of interest" description="Disordered" evidence="6">
    <location>
        <begin position="129"/>
        <end position="224"/>
    </location>
</feature>
<evidence type="ECO:0000256" key="2">
    <source>
        <dbReference type="ARBA" id="ARBA00014280"/>
    </source>
</evidence>
<feature type="compositionally biased region" description="Basic and acidic residues" evidence="6">
    <location>
        <begin position="181"/>
        <end position="207"/>
    </location>
</feature>
<keyword evidence="4" id="KW-0508">mRNA splicing</keyword>
<comment type="function">
    <text evidence="5">Component of the U1 snRNP particle, which recognizes and binds the 5'-splice site of pre-mRNA. Together with other non-snRNP factors, U1 snRNP forms the spliceosomal commitment complex, that targets pre-mRNA to the splicing pathway.</text>
</comment>
<reference evidence="8" key="1">
    <citation type="submission" date="2021-03" db="EMBL/GenBank/DDBJ databases">
        <authorList>
            <person name="Palmer J.M."/>
        </authorList>
    </citation>
    <scope>NUCLEOTIDE SEQUENCE</scope>
    <source>
        <strain evidence="8">ARV_011</strain>
    </source>
</reference>
<evidence type="ECO:0000256" key="3">
    <source>
        <dbReference type="ARBA" id="ARBA00022664"/>
    </source>
</evidence>
<dbReference type="GO" id="GO:0006397">
    <property type="term" value="P:mRNA processing"/>
    <property type="evidence" value="ECO:0007669"/>
    <property type="project" value="UniProtKB-KW"/>
</dbReference>